<proteinExistence type="predicted"/>
<feature type="compositionally biased region" description="Basic residues" evidence="6">
    <location>
        <begin position="220"/>
        <end position="235"/>
    </location>
</feature>
<dbReference type="SMART" id="SM00774">
    <property type="entry name" value="WRKY"/>
    <property type="match status" value="1"/>
</dbReference>
<comment type="subcellular location">
    <subcellularLocation>
        <location evidence="1">Nucleus</location>
    </subcellularLocation>
</comment>
<dbReference type="EnsemblPlants" id="EMT31776">
    <property type="protein sequence ID" value="EMT31776"/>
    <property type="gene ID" value="F775_52469"/>
</dbReference>
<evidence type="ECO:0000256" key="4">
    <source>
        <dbReference type="ARBA" id="ARBA00023163"/>
    </source>
</evidence>
<dbReference type="PANTHER" id="PTHR31221:SF366">
    <property type="entry name" value="OS05G0583000 PROTEIN"/>
    <property type="match status" value="1"/>
</dbReference>
<evidence type="ECO:0000313" key="7">
    <source>
        <dbReference type="EnsemblPlants" id="EMT31776"/>
    </source>
</evidence>
<dbReference type="InterPro" id="IPR003657">
    <property type="entry name" value="WRKY_dom"/>
</dbReference>
<evidence type="ECO:0000256" key="1">
    <source>
        <dbReference type="ARBA" id="ARBA00004123"/>
    </source>
</evidence>
<feature type="compositionally biased region" description="Low complexity" evidence="6">
    <location>
        <begin position="87"/>
        <end position="97"/>
    </location>
</feature>
<dbReference type="AlphaFoldDB" id="M8D5Y8"/>
<feature type="region of interest" description="Disordered" evidence="6">
    <location>
        <begin position="81"/>
        <end position="149"/>
    </location>
</feature>
<evidence type="ECO:0000256" key="2">
    <source>
        <dbReference type="ARBA" id="ARBA00023015"/>
    </source>
</evidence>
<dbReference type="GO" id="GO:0003700">
    <property type="term" value="F:DNA-binding transcription factor activity"/>
    <property type="evidence" value="ECO:0007669"/>
    <property type="project" value="InterPro"/>
</dbReference>
<dbReference type="PROSITE" id="PS50811">
    <property type="entry name" value="WRKY"/>
    <property type="match status" value="1"/>
</dbReference>
<sequence length="391" mass="42216">MSGSAAASGGDLGGGQIYGDHVFFQSQSACGGGDGGGVIPSTYSSITDYLHGLLDPAELAKHLDVPPCYPTMRDAIGAVATPVTPNSSTSGEAAGAESHGGKRGRPSPEEGDEDRSAGQRRRGGSQAPGRTSVLPDDERRDRRGSDSGHAQLVEVIEKLGYHGYHEIPRRFRTIYESEQISSKIVSNSKFQNFFAWEVDFSWGTGKCGYQAVSELSGRSEKKKTKEGKREKKPRGSRVAFATKSEVDHLDDGYRWRKYGQKAVKNSSFPRSYYRCTAAQCGVKKLVERSQQDPSTVVTTYEGRHAHPSPVAAHCGSRMLMGTGVHTVYSLDVLQHQHRGFFPAGTDVYGRMCAPPSTAASVVAHRSSEYGGMQAQAGLLPDAVMSYEHVHP</sequence>
<keyword evidence="2" id="KW-0805">Transcription regulation</keyword>
<keyword evidence="4" id="KW-0804">Transcription</keyword>
<evidence type="ECO:0000256" key="5">
    <source>
        <dbReference type="ARBA" id="ARBA00023242"/>
    </source>
</evidence>
<dbReference type="Gene3D" id="2.20.25.80">
    <property type="entry name" value="WRKY domain"/>
    <property type="match status" value="1"/>
</dbReference>
<protein>
    <submittedName>
        <fullName evidence="7">Uncharacterized protein</fullName>
    </submittedName>
</protein>
<dbReference type="PANTHER" id="PTHR31221">
    <property type="entry name" value="WRKY TRANSCRIPTION FACTOR PROTEIN 1-RELATED"/>
    <property type="match status" value="1"/>
</dbReference>
<dbReference type="FunFam" id="2.20.25.80:FF:000003">
    <property type="entry name" value="WRKY transcription factor 57"/>
    <property type="match status" value="1"/>
</dbReference>
<dbReference type="Pfam" id="PF03106">
    <property type="entry name" value="WRKY"/>
    <property type="match status" value="1"/>
</dbReference>
<dbReference type="GO" id="GO:0005634">
    <property type="term" value="C:nucleus"/>
    <property type="evidence" value="ECO:0007669"/>
    <property type="project" value="UniProtKB-SubCell"/>
</dbReference>
<evidence type="ECO:0000256" key="3">
    <source>
        <dbReference type="ARBA" id="ARBA00023125"/>
    </source>
</evidence>
<keyword evidence="3" id="KW-0238">DNA-binding</keyword>
<reference evidence="7" key="1">
    <citation type="submission" date="2015-06" db="UniProtKB">
        <authorList>
            <consortium name="EnsemblPlants"/>
        </authorList>
    </citation>
    <scope>IDENTIFICATION</scope>
</reference>
<organism evidence="7">
    <name type="scientific">Aegilops tauschii</name>
    <name type="common">Tausch's goatgrass</name>
    <name type="synonym">Aegilops squarrosa</name>
    <dbReference type="NCBI Taxonomy" id="37682"/>
    <lineage>
        <taxon>Eukaryota</taxon>
        <taxon>Viridiplantae</taxon>
        <taxon>Streptophyta</taxon>
        <taxon>Embryophyta</taxon>
        <taxon>Tracheophyta</taxon>
        <taxon>Spermatophyta</taxon>
        <taxon>Magnoliopsida</taxon>
        <taxon>Liliopsida</taxon>
        <taxon>Poales</taxon>
        <taxon>Poaceae</taxon>
        <taxon>BOP clade</taxon>
        <taxon>Pooideae</taxon>
        <taxon>Triticodae</taxon>
        <taxon>Triticeae</taxon>
        <taxon>Triticinae</taxon>
        <taxon>Aegilops</taxon>
    </lineage>
</organism>
<dbReference type="InterPro" id="IPR036576">
    <property type="entry name" value="WRKY_dom_sf"/>
</dbReference>
<dbReference type="ExpressionAtlas" id="M8D5Y8">
    <property type="expression patterns" value="baseline"/>
</dbReference>
<keyword evidence="5" id="KW-0539">Nucleus</keyword>
<accession>M8D5Y8</accession>
<evidence type="ECO:0000256" key="6">
    <source>
        <dbReference type="SAM" id="MobiDB-lite"/>
    </source>
</evidence>
<dbReference type="SUPFAM" id="SSF118290">
    <property type="entry name" value="WRKY DNA-binding domain"/>
    <property type="match status" value="1"/>
</dbReference>
<dbReference type="GO" id="GO:0043565">
    <property type="term" value="F:sequence-specific DNA binding"/>
    <property type="evidence" value="ECO:0007669"/>
    <property type="project" value="InterPro"/>
</dbReference>
<name>M8D5Y8_AEGTA</name>
<feature type="region of interest" description="Disordered" evidence="6">
    <location>
        <begin position="214"/>
        <end position="236"/>
    </location>
</feature>
<dbReference type="InterPro" id="IPR044810">
    <property type="entry name" value="WRKY_plant"/>
</dbReference>
<feature type="compositionally biased region" description="Basic and acidic residues" evidence="6">
    <location>
        <begin position="136"/>
        <end position="146"/>
    </location>
</feature>